<feature type="compositionally biased region" description="Polar residues" evidence="7">
    <location>
        <begin position="172"/>
        <end position="183"/>
    </location>
</feature>
<keyword evidence="2" id="KW-0808">Transferase</keyword>
<protein>
    <recommendedName>
        <fullName evidence="9">Protein kinase domain-containing protein</fullName>
    </recommendedName>
</protein>
<evidence type="ECO:0000256" key="7">
    <source>
        <dbReference type="SAM" id="MobiDB-lite"/>
    </source>
</evidence>
<evidence type="ECO:0000256" key="3">
    <source>
        <dbReference type="ARBA" id="ARBA00022741"/>
    </source>
</evidence>
<dbReference type="InterPro" id="IPR000719">
    <property type="entry name" value="Prot_kinase_dom"/>
</dbReference>
<dbReference type="CDD" id="cd13999">
    <property type="entry name" value="STKc_MAP3K-like"/>
    <property type="match status" value="1"/>
</dbReference>
<evidence type="ECO:0000313" key="11">
    <source>
        <dbReference type="Proteomes" id="UP000650467"/>
    </source>
</evidence>
<name>A0A835W7Q0_CHLIN</name>
<keyword evidence="8" id="KW-0472">Membrane</keyword>
<dbReference type="Gene3D" id="1.10.510.10">
    <property type="entry name" value="Transferase(Phosphotransferase) domain 1"/>
    <property type="match status" value="1"/>
</dbReference>
<dbReference type="GO" id="GO:0005524">
    <property type="term" value="F:ATP binding"/>
    <property type="evidence" value="ECO:0007669"/>
    <property type="project" value="UniProtKB-UniRule"/>
</dbReference>
<keyword evidence="8" id="KW-1133">Transmembrane helix</keyword>
<keyword evidence="5 6" id="KW-0067">ATP-binding</keyword>
<dbReference type="InterPro" id="IPR051681">
    <property type="entry name" value="Ser/Thr_Kinases-Pseudokinases"/>
</dbReference>
<dbReference type="InterPro" id="IPR017441">
    <property type="entry name" value="Protein_kinase_ATP_BS"/>
</dbReference>
<keyword evidence="8" id="KW-0812">Transmembrane</keyword>
<keyword evidence="11" id="KW-1185">Reference proteome</keyword>
<keyword evidence="4" id="KW-0418">Kinase</keyword>
<evidence type="ECO:0000256" key="5">
    <source>
        <dbReference type="ARBA" id="ARBA00022840"/>
    </source>
</evidence>
<dbReference type="SMART" id="SM00220">
    <property type="entry name" value="S_TKc"/>
    <property type="match status" value="1"/>
</dbReference>
<dbReference type="InterPro" id="IPR001245">
    <property type="entry name" value="Ser-Thr/Tyr_kinase_cat_dom"/>
</dbReference>
<dbReference type="PROSITE" id="PS50011">
    <property type="entry name" value="PROTEIN_KINASE_DOM"/>
    <property type="match status" value="1"/>
</dbReference>
<evidence type="ECO:0000256" key="6">
    <source>
        <dbReference type="PROSITE-ProRule" id="PRU10141"/>
    </source>
</evidence>
<evidence type="ECO:0000313" key="10">
    <source>
        <dbReference type="EMBL" id="KAG2440294.1"/>
    </source>
</evidence>
<dbReference type="InterPro" id="IPR008271">
    <property type="entry name" value="Ser/Thr_kinase_AS"/>
</dbReference>
<dbReference type="AlphaFoldDB" id="A0A835W7Q0"/>
<comment type="caution">
    <text evidence="10">The sequence shown here is derived from an EMBL/GenBank/DDBJ whole genome shotgun (WGS) entry which is preliminary data.</text>
</comment>
<evidence type="ECO:0000256" key="2">
    <source>
        <dbReference type="ARBA" id="ARBA00022679"/>
    </source>
</evidence>
<dbReference type="Proteomes" id="UP000650467">
    <property type="component" value="Unassembled WGS sequence"/>
</dbReference>
<proteinExistence type="predicted"/>
<dbReference type="PANTHER" id="PTHR44329:SF214">
    <property type="entry name" value="PROTEIN KINASE DOMAIN-CONTAINING PROTEIN"/>
    <property type="match status" value="1"/>
</dbReference>
<dbReference type="PROSITE" id="PS00107">
    <property type="entry name" value="PROTEIN_KINASE_ATP"/>
    <property type="match status" value="1"/>
</dbReference>
<reference evidence="10" key="1">
    <citation type="journal article" date="2020" name="bioRxiv">
        <title>Comparative genomics of Chlamydomonas.</title>
        <authorList>
            <person name="Craig R.J."/>
            <person name="Hasan A.R."/>
            <person name="Ness R.W."/>
            <person name="Keightley P.D."/>
        </authorList>
    </citation>
    <scope>NUCLEOTIDE SEQUENCE</scope>
    <source>
        <strain evidence="10">SAG 7.73</strain>
    </source>
</reference>
<accession>A0A835W7Q0</accession>
<dbReference type="PANTHER" id="PTHR44329">
    <property type="entry name" value="SERINE/THREONINE-PROTEIN KINASE TNNI3K-RELATED"/>
    <property type="match status" value="1"/>
</dbReference>
<dbReference type="Gene3D" id="3.30.200.20">
    <property type="entry name" value="Phosphorylase Kinase, domain 1"/>
    <property type="match status" value="1"/>
</dbReference>
<keyword evidence="3 6" id="KW-0547">Nucleotide-binding</keyword>
<feature type="transmembrane region" description="Helical" evidence="8">
    <location>
        <begin position="194"/>
        <end position="218"/>
    </location>
</feature>
<dbReference type="EMBL" id="JAEHOC010000007">
    <property type="protein sequence ID" value="KAG2440294.1"/>
    <property type="molecule type" value="Genomic_DNA"/>
</dbReference>
<sequence>MDQTVDKVQVATPLLALTEDVFQGVRTPIHLNRTVSVGGSPDLPEPPMILLFARHKIELRPGVTFQFLSVAIQYYITDNPARGRDFYKDVALAGADVSAADGALVPNNVTLRILNSTFVARQIVSDECIASLGPYGCLVYTNRQIRSLLPVPISAQMATLLAQQQQAAPPGQNMSGPAQQNSDTGGGSSSSQTAVLVGAIVGGVAGAALLLGAVAAILRSRSKWNRAQPQPLGISKSQSMCAGIAGSGTSAGAGAATLARVASGAAESEAAAGVTDGVAVAPAPAAGALGVGTRAAAVSLGHGSGPCEEPTVQVEVLELLPQNKLGKGSFGRVVEGRYRGQRVAVKQALDLHDGLSMPVAKLVASFIQEVEVMGRCEHPNICKLLAACLVPPKLCLVMEVMDTSLESLLYGGPPGRLLPLPKLLHIAIHVAQGLEYLHPTVFHRDLKPANVLISNPDSDTPIVKLTDFGLSKISEMTLKTVNPEAGTPAYMAPECFDITNNKLTHKVDMYAFGMLLWAMLTGQQPWKGFPMVSVAYSVHCGRRPPLSDIPEGRCPRKLRRLIEQCWEPTPRRRPAAAEAVKELLILREQQLLTDDAAPSPVEAS</sequence>
<feature type="region of interest" description="Disordered" evidence="7">
    <location>
        <begin position="166"/>
        <end position="190"/>
    </location>
</feature>
<dbReference type="OrthoDB" id="547759at2759"/>
<dbReference type="GO" id="GO:0004674">
    <property type="term" value="F:protein serine/threonine kinase activity"/>
    <property type="evidence" value="ECO:0007669"/>
    <property type="project" value="UniProtKB-KW"/>
</dbReference>
<dbReference type="InterPro" id="IPR011009">
    <property type="entry name" value="Kinase-like_dom_sf"/>
</dbReference>
<evidence type="ECO:0000256" key="1">
    <source>
        <dbReference type="ARBA" id="ARBA00022527"/>
    </source>
</evidence>
<evidence type="ECO:0000256" key="4">
    <source>
        <dbReference type="ARBA" id="ARBA00022777"/>
    </source>
</evidence>
<feature type="binding site" evidence="6">
    <location>
        <position position="346"/>
    </location>
    <ligand>
        <name>ATP</name>
        <dbReference type="ChEBI" id="CHEBI:30616"/>
    </ligand>
</feature>
<feature type="domain" description="Protein kinase" evidence="9">
    <location>
        <begin position="319"/>
        <end position="585"/>
    </location>
</feature>
<gene>
    <name evidence="10" type="ORF">HXX76_004405</name>
</gene>
<organism evidence="10 11">
    <name type="scientific">Chlamydomonas incerta</name>
    <dbReference type="NCBI Taxonomy" id="51695"/>
    <lineage>
        <taxon>Eukaryota</taxon>
        <taxon>Viridiplantae</taxon>
        <taxon>Chlorophyta</taxon>
        <taxon>core chlorophytes</taxon>
        <taxon>Chlorophyceae</taxon>
        <taxon>CS clade</taxon>
        <taxon>Chlamydomonadales</taxon>
        <taxon>Chlamydomonadaceae</taxon>
        <taxon>Chlamydomonas</taxon>
    </lineage>
</organism>
<dbReference type="PROSITE" id="PS00108">
    <property type="entry name" value="PROTEIN_KINASE_ST"/>
    <property type="match status" value="1"/>
</dbReference>
<evidence type="ECO:0000259" key="9">
    <source>
        <dbReference type="PROSITE" id="PS50011"/>
    </source>
</evidence>
<dbReference type="SUPFAM" id="SSF56112">
    <property type="entry name" value="Protein kinase-like (PK-like)"/>
    <property type="match status" value="1"/>
</dbReference>
<dbReference type="Pfam" id="PF07714">
    <property type="entry name" value="PK_Tyr_Ser-Thr"/>
    <property type="match status" value="1"/>
</dbReference>
<evidence type="ECO:0000256" key="8">
    <source>
        <dbReference type="SAM" id="Phobius"/>
    </source>
</evidence>
<keyword evidence="1" id="KW-0723">Serine/threonine-protein kinase</keyword>